<organism evidence="2 3">
    <name type="scientific">Methylorubrum extorquens (strain CM4 / NCIMB 13688)</name>
    <name type="common">Methylobacterium extorquens</name>
    <dbReference type="NCBI Taxonomy" id="440085"/>
    <lineage>
        <taxon>Bacteria</taxon>
        <taxon>Pseudomonadati</taxon>
        <taxon>Pseudomonadota</taxon>
        <taxon>Alphaproteobacteria</taxon>
        <taxon>Hyphomicrobiales</taxon>
        <taxon>Methylobacteriaceae</taxon>
        <taxon>Methylorubrum</taxon>
    </lineage>
</organism>
<protein>
    <submittedName>
        <fullName evidence="2">Uncharacterized protein</fullName>
    </submittedName>
</protein>
<dbReference type="HOGENOM" id="CLU_2396258_0_0_5"/>
<proteinExistence type="predicted"/>
<keyword evidence="1" id="KW-0472">Membrane</keyword>
<evidence type="ECO:0000313" key="3">
    <source>
        <dbReference type="Proteomes" id="UP000002385"/>
    </source>
</evidence>
<dbReference type="Proteomes" id="UP000002385">
    <property type="component" value="Chromosome"/>
</dbReference>
<reference evidence="2 3" key="2">
    <citation type="journal article" date="2012" name="J. Bacteriol.">
        <title>Complete genome sequences of six strains of the genus Methylobacterium.</title>
        <authorList>
            <person name="Marx C.J."/>
            <person name="Bringel F."/>
            <person name="Chistoserdova L."/>
            <person name="Moulin L."/>
            <person name="Farhan Ul Haque M."/>
            <person name="Fleischman D.E."/>
            <person name="Gruffaz C."/>
            <person name="Jourand P."/>
            <person name="Knief C."/>
            <person name="Lee M.C."/>
            <person name="Muller E.E."/>
            <person name="Nadalig T."/>
            <person name="Peyraud R."/>
            <person name="Roselli S."/>
            <person name="Russ L."/>
            <person name="Goodwin L.A."/>
            <person name="Ivanova N."/>
            <person name="Kyrpides N."/>
            <person name="Lajus A."/>
            <person name="Land M.L."/>
            <person name="Medigue C."/>
            <person name="Mikhailova N."/>
            <person name="Nolan M."/>
            <person name="Woyke T."/>
            <person name="Stolyar S."/>
            <person name="Vorholt J.A."/>
            <person name="Vuilleumier S."/>
        </authorList>
    </citation>
    <scope>NUCLEOTIDE SEQUENCE [LARGE SCALE GENOMIC DNA]</scope>
    <source>
        <strain evidence="3">CM4 / NCIMB 13688</strain>
    </source>
</reference>
<keyword evidence="1" id="KW-1133">Transmembrane helix</keyword>
<reference evidence="3" key="1">
    <citation type="submission" date="2008-12" db="EMBL/GenBank/DDBJ databases">
        <title>Complete sequence of chromosome of Methylobacterium chloromethanicum CM4.</title>
        <authorList>
            <consortium name="US DOE Joint Genome Institute"/>
            <person name="Lucas S."/>
            <person name="Copeland A."/>
            <person name="Lapidus A."/>
            <person name="Glavina del Rio T."/>
            <person name="Dalin E."/>
            <person name="Tice H."/>
            <person name="Bruce D."/>
            <person name="Goodwin L."/>
            <person name="Pitluck S."/>
            <person name="Chertkov O."/>
            <person name="Brettin T."/>
            <person name="Detter J.C."/>
            <person name="Han C."/>
            <person name="Larimer F."/>
            <person name="Land M."/>
            <person name="Hauser L."/>
            <person name="Kyrpides N."/>
            <person name="Mikhailova N."/>
            <person name="Marx C."/>
            <person name="Richardson P."/>
        </authorList>
    </citation>
    <scope>NUCLEOTIDE SEQUENCE [LARGE SCALE GENOMIC DNA]</scope>
    <source>
        <strain evidence="3">CM4 / NCIMB 13688</strain>
    </source>
</reference>
<evidence type="ECO:0000256" key="1">
    <source>
        <dbReference type="SAM" id="Phobius"/>
    </source>
</evidence>
<feature type="transmembrane region" description="Helical" evidence="1">
    <location>
        <begin position="20"/>
        <end position="47"/>
    </location>
</feature>
<keyword evidence="1" id="KW-0812">Transmembrane</keyword>
<gene>
    <name evidence="2" type="ordered locus">Mchl_4741</name>
</gene>
<dbReference type="EMBL" id="CP001298">
    <property type="protein sequence ID" value="ACK85515.1"/>
    <property type="molecule type" value="Genomic_DNA"/>
</dbReference>
<name>B7KRI8_METC4</name>
<accession>B7KRI8</accession>
<sequence length="93" mass="9912">MPSSVPVVMMVVTALEVDGPVVAVVAMPLEVVAVAMTMVAVVISVVMPEPVLVPLRRGRPGEQHESGGDQTCDAKLHRMTFRFMEARSLGLAL</sequence>
<evidence type="ECO:0000313" key="2">
    <source>
        <dbReference type="EMBL" id="ACK85515.1"/>
    </source>
</evidence>
<dbReference type="AlphaFoldDB" id="B7KRI8"/>
<dbReference type="KEGG" id="mch:Mchl_4741"/>